<feature type="domain" description="Pyruvate:ferredoxin oxidoreductase core" evidence="3">
    <location>
        <begin position="285"/>
        <end position="392"/>
    </location>
</feature>
<keyword evidence="5" id="KW-1185">Reference proteome</keyword>
<sequence length="419" mass="45269">MSTTTLEKPAVGAPTKQKVMLCEGNEAAALGVALARPDMVAVYPITPQSSLVEHVAKLIADGRMDADIVDAEGEHSVLSVLQGGALAGARTYTATCGPGLAFMFEPYFRTSGMRLPIVMSIVTRDGITPQCVWGGHQDAMTVREVGWVQIYCETVQEVLDTTVMAFRIAEDHDVMLPVNICLDGNYLSYGTSRVELPEQSDVDAFMGAKDVNWHVALDPMKPMAVDPLTGGSGGKGPATFVRYRKSQCRGMQNALGVIEAVHAEWASRFGRSYAPLVEEYRLDDAEFAIMTLGSMTGAAKDAVDEAREAGRKVGLIKIKTFSPFPVEALMRALSKVRALGVVDRSVGFRWNCGPMYQEVLGVLYRLAREAGTVLPAMSFIGGLAGADITIGHFHRVIDATERLLDGPAPNEPVWLNEND</sequence>
<dbReference type="Pfam" id="PF17147">
    <property type="entry name" value="PFOR_II"/>
    <property type="match status" value="1"/>
</dbReference>
<evidence type="ECO:0000259" key="3">
    <source>
        <dbReference type="Pfam" id="PF17147"/>
    </source>
</evidence>
<dbReference type="InterPro" id="IPR054807">
    <property type="entry name" value="PadG"/>
</dbReference>
<feature type="domain" description="Pyruvate flavodoxin/ferredoxin oxidoreductase pyrimidine binding" evidence="2">
    <location>
        <begin position="32"/>
        <end position="229"/>
    </location>
</feature>
<dbReference type="CDD" id="cd07034">
    <property type="entry name" value="TPP_PYR_PFOR_IOR-alpha_like"/>
    <property type="match status" value="1"/>
</dbReference>
<keyword evidence="1" id="KW-0560">Oxidoreductase</keyword>
<dbReference type="SUPFAM" id="SSF52518">
    <property type="entry name" value="Thiamin diphosphate-binding fold (THDP-binding)"/>
    <property type="match status" value="1"/>
</dbReference>
<dbReference type="Gene3D" id="3.40.50.970">
    <property type="match status" value="1"/>
</dbReference>
<evidence type="ECO:0000313" key="5">
    <source>
        <dbReference type="Proteomes" id="UP000633943"/>
    </source>
</evidence>
<name>A0ABX1P2E4_9RHOO</name>
<dbReference type="NCBIfam" id="NF045764">
    <property type="entry name" value="PhenlGlyoxDHPadG"/>
    <property type="match status" value="1"/>
</dbReference>
<dbReference type="EMBL" id="WTVP01000116">
    <property type="protein sequence ID" value="NMG17777.1"/>
    <property type="molecule type" value="Genomic_DNA"/>
</dbReference>
<organism evidence="4 5">
    <name type="scientific">Aromatoleum bremense</name>
    <dbReference type="NCBI Taxonomy" id="76115"/>
    <lineage>
        <taxon>Bacteria</taxon>
        <taxon>Pseudomonadati</taxon>
        <taxon>Pseudomonadota</taxon>
        <taxon>Betaproteobacteria</taxon>
        <taxon>Rhodocyclales</taxon>
        <taxon>Rhodocyclaceae</taxon>
        <taxon>Aromatoleum</taxon>
    </lineage>
</organism>
<dbReference type="InterPro" id="IPR002880">
    <property type="entry name" value="Pyrv_Fd/Flavodoxin_OxRdtase_N"/>
</dbReference>
<evidence type="ECO:0000256" key="1">
    <source>
        <dbReference type="ARBA" id="ARBA00023002"/>
    </source>
</evidence>
<evidence type="ECO:0000313" key="4">
    <source>
        <dbReference type="EMBL" id="NMG17777.1"/>
    </source>
</evidence>
<proteinExistence type="predicted"/>
<dbReference type="PANTHER" id="PTHR32154">
    <property type="entry name" value="PYRUVATE-FLAVODOXIN OXIDOREDUCTASE-RELATED"/>
    <property type="match status" value="1"/>
</dbReference>
<dbReference type="InterPro" id="IPR033412">
    <property type="entry name" value="PFOR_II"/>
</dbReference>
<dbReference type="Pfam" id="PF01855">
    <property type="entry name" value="POR_N"/>
    <property type="match status" value="1"/>
</dbReference>
<comment type="caution">
    <text evidence="4">The sequence shown here is derived from an EMBL/GenBank/DDBJ whole genome shotgun (WGS) entry which is preliminary data.</text>
</comment>
<gene>
    <name evidence="4" type="ORF">GPA24_20070</name>
</gene>
<dbReference type="InterPro" id="IPR009014">
    <property type="entry name" value="Transketo_C/PFOR_II"/>
</dbReference>
<accession>A0ABX1P2E4</accession>
<dbReference type="Gene3D" id="3.40.50.920">
    <property type="match status" value="1"/>
</dbReference>
<protein>
    <submittedName>
        <fullName evidence="4">Phenylglyoxylate dehydrogenase</fullName>
    </submittedName>
</protein>
<dbReference type="PANTHER" id="PTHR32154:SF0">
    <property type="entry name" value="PYRUVATE-FLAVODOXIN OXIDOREDUCTASE-RELATED"/>
    <property type="match status" value="1"/>
</dbReference>
<dbReference type="RefSeq" id="WP_169204257.1">
    <property type="nucleotide sequence ID" value="NZ_CP059467.1"/>
</dbReference>
<dbReference type="SUPFAM" id="SSF52922">
    <property type="entry name" value="TK C-terminal domain-like"/>
    <property type="match status" value="1"/>
</dbReference>
<dbReference type="Proteomes" id="UP000633943">
    <property type="component" value="Unassembled WGS sequence"/>
</dbReference>
<evidence type="ECO:0000259" key="2">
    <source>
        <dbReference type="Pfam" id="PF01855"/>
    </source>
</evidence>
<dbReference type="InterPro" id="IPR029061">
    <property type="entry name" value="THDP-binding"/>
</dbReference>
<reference evidence="4 5" key="1">
    <citation type="submission" date="2019-12" db="EMBL/GenBank/DDBJ databases">
        <title>Comparative genomics gives insights into the taxonomy of the Azoarcus-Aromatoleum group and reveals separate origins of nif in the plant-associated Azoarcus and non-plant-associated Aromatoleum sub-groups.</title>
        <authorList>
            <person name="Lafos M."/>
            <person name="Maluk M."/>
            <person name="Batista M."/>
            <person name="Junghare M."/>
            <person name="Carmona M."/>
            <person name="Faoro H."/>
            <person name="Cruz L.M."/>
            <person name="Battistoni F."/>
            <person name="De Souza E."/>
            <person name="Pedrosa F."/>
            <person name="Chen W.-M."/>
            <person name="Poole P.S."/>
            <person name="Dixon R.A."/>
            <person name="James E.K."/>
        </authorList>
    </citation>
    <scope>NUCLEOTIDE SEQUENCE [LARGE SCALE GENOMIC DNA]</scope>
    <source>
        <strain evidence="4 5">PbN1</strain>
    </source>
</reference>
<dbReference type="InterPro" id="IPR050722">
    <property type="entry name" value="Pyruvate:ferred/Flavod_OxRd"/>
</dbReference>